<evidence type="ECO:0000313" key="1">
    <source>
        <dbReference type="EMBL" id="SDJ25580.1"/>
    </source>
</evidence>
<name>A0A7Z7BHN6_9HYPH</name>
<accession>A0A7Z7BHN6</accession>
<sequence length="92" mass="9989">MAAENRPNVLWPVGTKVTYGNAYGLEPIDGVVIKHYGETNVLVEDGRGVRHFGATWRIATAPPSTKPIVDLDDLIDTPPVKPTPVDLDDLLV</sequence>
<dbReference type="RefSeq" id="WP_092731813.1">
    <property type="nucleotide sequence ID" value="NZ_FNEW01000001.1"/>
</dbReference>
<dbReference type="EMBL" id="FNEW01000001">
    <property type="protein sequence ID" value="SDJ25580.1"/>
    <property type="molecule type" value="Genomic_DNA"/>
</dbReference>
<gene>
    <name evidence="1" type="ORF">SAMN05428983_0847</name>
</gene>
<protein>
    <submittedName>
        <fullName evidence="1">Uncharacterized protein</fullName>
    </submittedName>
</protein>
<dbReference type="Proteomes" id="UP000198917">
    <property type="component" value="Unassembled WGS sequence"/>
</dbReference>
<organism evidence="1 2">
    <name type="scientific">Agrobacterium fabrum</name>
    <dbReference type="NCBI Taxonomy" id="1176649"/>
    <lineage>
        <taxon>Bacteria</taxon>
        <taxon>Pseudomonadati</taxon>
        <taxon>Pseudomonadota</taxon>
        <taxon>Alphaproteobacteria</taxon>
        <taxon>Hyphomicrobiales</taxon>
        <taxon>Rhizobiaceae</taxon>
        <taxon>Rhizobium/Agrobacterium group</taxon>
        <taxon>Agrobacterium</taxon>
        <taxon>Agrobacterium tumefaciens complex</taxon>
    </lineage>
</organism>
<comment type="caution">
    <text evidence="1">The sequence shown here is derived from an EMBL/GenBank/DDBJ whole genome shotgun (WGS) entry which is preliminary data.</text>
</comment>
<evidence type="ECO:0000313" key="2">
    <source>
        <dbReference type="Proteomes" id="UP000198917"/>
    </source>
</evidence>
<reference evidence="1 2" key="1">
    <citation type="submission" date="2016-10" db="EMBL/GenBank/DDBJ databases">
        <authorList>
            <person name="Varghese N."/>
            <person name="Submissions S."/>
        </authorList>
    </citation>
    <scope>NUCLEOTIDE SEQUENCE [LARGE SCALE GENOMIC DNA]</scope>
    <source>
        <strain evidence="1 2">PDC82</strain>
    </source>
</reference>
<proteinExistence type="predicted"/>
<dbReference type="AlphaFoldDB" id="A0A7Z7BHN6"/>